<reference evidence="8 9" key="1">
    <citation type="submission" date="2023-11" db="EMBL/GenBank/DDBJ databases">
        <title>An acidophilic fungus is an integral part of prey digestion in a carnivorous sundew plant.</title>
        <authorList>
            <person name="Tsai I.J."/>
        </authorList>
    </citation>
    <scope>NUCLEOTIDE SEQUENCE [LARGE SCALE GENOMIC DNA]</scope>
    <source>
        <strain evidence="8">169a</strain>
    </source>
</reference>
<organism evidence="8 9">
    <name type="scientific">Acrodontium crateriforme</name>
    <dbReference type="NCBI Taxonomy" id="150365"/>
    <lineage>
        <taxon>Eukaryota</taxon>
        <taxon>Fungi</taxon>
        <taxon>Dikarya</taxon>
        <taxon>Ascomycota</taxon>
        <taxon>Pezizomycotina</taxon>
        <taxon>Dothideomycetes</taxon>
        <taxon>Dothideomycetidae</taxon>
        <taxon>Mycosphaerellales</taxon>
        <taxon>Teratosphaeriaceae</taxon>
        <taxon>Acrodontium</taxon>
    </lineage>
</organism>
<dbReference type="Gene3D" id="3.40.30.120">
    <property type="match status" value="1"/>
</dbReference>
<name>A0AAQ3RE23_9PEZI</name>
<keyword evidence="3" id="KW-0285">Flavoprotein</keyword>
<protein>
    <submittedName>
        <fullName evidence="8">FAD-dependent monooxygenase</fullName>
    </submittedName>
</protein>
<evidence type="ECO:0000256" key="4">
    <source>
        <dbReference type="ARBA" id="ARBA00022827"/>
    </source>
</evidence>
<keyword evidence="6" id="KW-0472">Membrane</keyword>
<evidence type="ECO:0000256" key="2">
    <source>
        <dbReference type="ARBA" id="ARBA00007801"/>
    </source>
</evidence>
<comment type="similarity">
    <text evidence="2">Belongs to the PheA/TfdB FAD monooxygenase family.</text>
</comment>
<dbReference type="AlphaFoldDB" id="A0AAQ3RE23"/>
<dbReference type="Proteomes" id="UP001303373">
    <property type="component" value="Chromosome 13"/>
</dbReference>
<keyword evidence="4" id="KW-0274">FAD</keyword>
<comment type="cofactor">
    <cofactor evidence="1">
        <name>FAD</name>
        <dbReference type="ChEBI" id="CHEBI:57692"/>
    </cofactor>
</comment>
<keyword evidence="6" id="KW-0812">Transmembrane</keyword>
<dbReference type="Gene3D" id="3.30.70.2450">
    <property type="match status" value="1"/>
</dbReference>
<feature type="transmembrane region" description="Helical" evidence="6">
    <location>
        <begin position="7"/>
        <end position="26"/>
    </location>
</feature>
<evidence type="ECO:0000313" key="9">
    <source>
        <dbReference type="Proteomes" id="UP001303373"/>
    </source>
</evidence>
<evidence type="ECO:0000256" key="1">
    <source>
        <dbReference type="ARBA" id="ARBA00001974"/>
    </source>
</evidence>
<dbReference type="Pfam" id="PF01494">
    <property type="entry name" value="FAD_binding_3"/>
    <property type="match status" value="1"/>
</dbReference>
<dbReference type="SUPFAM" id="SSF51905">
    <property type="entry name" value="FAD/NAD(P)-binding domain"/>
    <property type="match status" value="1"/>
</dbReference>
<sequence length="590" mass="66557">MLQMSDFFALLPICFILLILSIYTLTNPASWKTLNRHEQLNFAPDESARALPVLIIGAGPTGLTLAAILTRYGVPVRIIDRKDGLSNTTKATNLMQRSQEYMFALGLHDSLTKASGQMRRLMVHAYGKCFGPRTMHLPESPFPNVLLCGQDRFERILLQNLVQLGVEVEFSTELIGLEGNEELVSTKWIKNGQEEEKRFSYAIGCDGHSGITRKFTKLDFQPERTGVIIRQVDCTLQWKRSSTTDQMWLFYFDRGFAAVIPLPEDNWRVLFAQPKTDVPEREPTIEEMQTKLRAVTDDHALLLSKPRWYSFTDLAMGIAPRMIDGRVILAGDACNPVLPNGGQGMNTGIGDAFNLGWKLAAIYHHDGPKALLQSYNRERHAVRVELQSAQFNGLKFTTLCTPKLLQVAFRWLAEPVLNAGGELAMARAFSELTLHTRRSDLTAERLWTRGINAGDRVLNAPVVHELVSIQLYDLIYRGAWTLFGFSGRTLNVHAETLDVALRRLERPDLETFIISTVNDFSSSFPILYDLDEEVHRLYGVGAPSVYLIRPDGYVAVRTSLSNIVVLQKYLRTWLPNASQKFSLLPSNRKL</sequence>
<dbReference type="InterPro" id="IPR050641">
    <property type="entry name" value="RIFMO-like"/>
</dbReference>
<evidence type="ECO:0000313" key="8">
    <source>
        <dbReference type="EMBL" id="WPH04378.1"/>
    </source>
</evidence>
<keyword evidence="8" id="KW-0503">Monooxygenase</keyword>
<evidence type="ECO:0000259" key="7">
    <source>
        <dbReference type="Pfam" id="PF01494"/>
    </source>
</evidence>
<accession>A0AAQ3RE23</accession>
<keyword evidence="9" id="KW-1185">Reference proteome</keyword>
<dbReference type="PANTHER" id="PTHR43004">
    <property type="entry name" value="TRK SYSTEM POTASSIUM UPTAKE PROTEIN"/>
    <property type="match status" value="1"/>
</dbReference>
<proteinExistence type="inferred from homology"/>
<gene>
    <name evidence="8" type="ORF">R9X50_00726900</name>
</gene>
<evidence type="ECO:0000256" key="3">
    <source>
        <dbReference type="ARBA" id="ARBA00022630"/>
    </source>
</evidence>
<dbReference type="EMBL" id="CP138592">
    <property type="protein sequence ID" value="WPH04378.1"/>
    <property type="molecule type" value="Genomic_DNA"/>
</dbReference>
<dbReference type="InterPro" id="IPR036188">
    <property type="entry name" value="FAD/NAD-bd_sf"/>
</dbReference>
<dbReference type="GO" id="GO:0071949">
    <property type="term" value="F:FAD binding"/>
    <property type="evidence" value="ECO:0007669"/>
    <property type="project" value="InterPro"/>
</dbReference>
<evidence type="ECO:0000256" key="5">
    <source>
        <dbReference type="ARBA" id="ARBA00023002"/>
    </source>
</evidence>
<keyword evidence="5" id="KW-0560">Oxidoreductase</keyword>
<evidence type="ECO:0000256" key="6">
    <source>
        <dbReference type="SAM" id="Phobius"/>
    </source>
</evidence>
<dbReference type="SUPFAM" id="SSF52833">
    <property type="entry name" value="Thioredoxin-like"/>
    <property type="match status" value="1"/>
</dbReference>
<dbReference type="InterPro" id="IPR002938">
    <property type="entry name" value="FAD-bd"/>
</dbReference>
<dbReference type="GO" id="GO:0016709">
    <property type="term" value="F:oxidoreductase activity, acting on paired donors, with incorporation or reduction of molecular oxygen, NAD(P)H as one donor, and incorporation of one atom of oxygen"/>
    <property type="evidence" value="ECO:0007669"/>
    <property type="project" value="UniProtKB-ARBA"/>
</dbReference>
<feature type="domain" description="FAD-binding" evidence="7">
    <location>
        <begin position="52"/>
        <end position="383"/>
    </location>
</feature>
<dbReference type="InterPro" id="IPR036249">
    <property type="entry name" value="Thioredoxin-like_sf"/>
</dbReference>
<keyword evidence="6" id="KW-1133">Transmembrane helix</keyword>
<dbReference type="Gene3D" id="3.50.50.60">
    <property type="entry name" value="FAD/NAD(P)-binding domain"/>
    <property type="match status" value="1"/>
</dbReference>
<dbReference type="PANTHER" id="PTHR43004:SF19">
    <property type="entry name" value="BINDING MONOOXYGENASE, PUTATIVE (JCVI)-RELATED"/>
    <property type="match status" value="1"/>
</dbReference>
<dbReference type="PRINTS" id="PR00420">
    <property type="entry name" value="RNGMNOXGNASE"/>
</dbReference>